<evidence type="ECO:0000313" key="10">
    <source>
        <dbReference type="EMBL" id="SHI62144.1"/>
    </source>
</evidence>
<evidence type="ECO:0000256" key="4">
    <source>
        <dbReference type="ARBA" id="ARBA00022842"/>
    </source>
</evidence>
<evidence type="ECO:0000256" key="7">
    <source>
        <dbReference type="ARBA" id="ARBA00023264"/>
    </source>
</evidence>
<dbReference type="NCBIfam" id="NF003198">
    <property type="entry name" value="PRK04169.1-2"/>
    <property type="match status" value="1"/>
</dbReference>
<evidence type="ECO:0000256" key="5">
    <source>
        <dbReference type="ARBA" id="ARBA00023098"/>
    </source>
</evidence>
<dbReference type="RefSeq" id="WP_073148878.1">
    <property type="nucleotide sequence ID" value="NZ_FQYY01000003.1"/>
</dbReference>
<keyword evidence="6 9" id="KW-0594">Phospholipid biosynthesis</keyword>
<dbReference type="HAMAP" id="MF_00112">
    <property type="entry name" value="GGGP_HepGP_synthase"/>
    <property type="match status" value="1"/>
</dbReference>
<feature type="binding site" evidence="9">
    <location>
        <begin position="202"/>
        <end position="203"/>
    </location>
    <ligand>
        <name>sn-glycerol 1-phosphate</name>
        <dbReference type="ChEBI" id="CHEBI:57685"/>
    </ligand>
</feature>
<keyword evidence="3 9" id="KW-0479">Metal-binding</keyword>
<keyword evidence="1 9" id="KW-0444">Lipid biosynthesis</keyword>
<gene>
    <name evidence="10" type="ORF">SAMN04488096_10365</name>
</gene>
<dbReference type="InterPro" id="IPR050064">
    <property type="entry name" value="IGPS_HisA/HisF"/>
</dbReference>
<dbReference type="PANTHER" id="PTHR21235:SF22">
    <property type="entry name" value="GERANYLGERANYLGLYCERYL PHOSPHATE SYNTHASE"/>
    <property type="match status" value="1"/>
</dbReference>
<evidence type="ECO:0000313" key="11">
    <source>
        <dbReference type="Proteomes" id="UP000184225"/>
    </source>
</evidence>
<comment type="function">
    <text evidence="9">Prenyltransferase that catalyzes the transfer of the geranylgeranyl moiety of geranylgeranyl diphosphate (GGPP) to the C3 hydroxyl of sn-glycerol-1-phosphate (G1P).</text>
</comment>
<dbReference type="GO" id="GO:0047294">
    <property type="term" value="F:phosphoglycerol geranylgeranyltransferase activity"/>
    <property type="evidence" value="ECO:0007669"/>
    <property type="project" value="UniProtKB-UniRule"/>
</dbReference>
<reference evidence="10 11" key="1">
    <citation type="submission" date="2016-11" db="EMBL/GenBank/DDBJ databases">
        <authorList>
            <person name="Jaros S."/>
            <person name="Januszkiewicz K."/>
            <person name="Wedrychowicz H."/>
        </authorList>
    </citation>
    <scope>NUCLEOTIDE SEQUENCE [LARGE SCALE GENOMIC DNA]</scope>
    <source>
        <strain evidence="10 11">DSM 21425</strain>
    </source>
</reference>
<comment type="caution">
    <text evidence="9">Lacks conserved residue(s) required for the propagation of feature annotation.</text>
</comment>
<dbReference type="Gene3D" id="3.20.20.390">
    <property type="entry name" value="FMN-linked oxidoreductases"/>
    <property type="match status" value="1"/>
</dbReference>
<dbReference type="GO" id="GO:0046474">
    <property type="term" value="P:glycerophospholipid biosynthetic process"/>
    <property type="evidence" value="ECO:0007669"/>
    <property type="project" value="UniProtKB-UniRule"/>
</dbReference>
<keyword evidence="5 9" id="KW-0443">Lipid metabolism</keyword>
<feature type="binding site" evidence="9">
    <location>
        <begin position="224"/>
        <end position="225"/>
    </location>
    <ligand>
        <name>sn-glycerol 1-phosphate</name>
        <dbReference type="ChEBI" id="CHEBI:57685"/>
    </ligand>
</feature>
<dbReference type="EMBL" id="FQYY01000003">
    <property type="protein sequence ID" value="SHI62144.1"/>
    <property type="molecule type" value="Genomic_DNA"/>
</dbReference>
<feature type="binding site" evidence="9">
    <location>
        <position position="51"/>
    </location>
    <ligand>
        <name>Mg(2+)</name>
        <dbReference type="ChEBI" id="CHEBI:18420"/>
    </ligand>
</feature>
<keyword evidence="7 9" id="KW-1208">Phospholipid metabolism</keyword>
<dbReference type="InterPro" id="IPR010946">
    <property type="entry name" value="GGGP_synth"/>
</dbReference>
<evidence type="ECO:0000256" key="6">
    <source>
        <dbReference type="ARBA" id="ARBA00023209"/>
    </source>
</evidence>
<dbReference type="GO" id="GO:0000287">
    <property type="term" value="F:magnesium ion binding"/>
    <property type="evidence" value="ECO:0007669"/>
    <property type="project" value="UniProtKB-UniRule"/>
</dbReference>
<keyword evidence="4 9" id="KW-0460">Magnesium</keyword>
<evidence type="ECO:0000256" key="9">
    <source>
        <dbReference type="HAMAP-Rule" id="MF_00112"/>
    </source>
</evidence>
<dbReference type="NCBIfam" id="TIGR01769">
    <property type="entry name" value="GGGP"/>
    <property type="match status" value="1"/>
</dbReference>
<evidence type="ECO:0000256" key="1">
    <source>
        <dbReference type="ARBA" id="ARBA00022516"/>
    </source>
</evidence>
<dbReference type="Pfam" id="PF01884">
    <property type="entry name" value="PcrB"/>
    <property type="match status" value="1"/>
</dbReference>
<feature type="binding site" evidence="9">
    <location>
        <position position="23"/>
    </location>
    <ligand>
        <name>Mg(2+)</name>
        <dbReference type="ChEBI" id="CHEBI:18420"/>
    </ligand>
</feature>
<accession>A0A1M6CMX1</accession>
<dbReference type="GO" id="GO:0005737">
    <property type="term" value="C:cytoplasm"/>
    <property type="evidence" value="ECO:0007669"/>
    <property type="project" value="InterPro"/>
</dbReference>
<dbReference type="InterPro" id="IPR008205">
    <property type="entry name" value="GGGP_HepGP_synthase"/>
</dbReference>
<dbReference type="AlphaFoldDB" id="A0A1M6CMX1"/>
<feature type="binding site" evidence="9">
    <location>
        <begin position="171"/>
        <end position="177"/>
    </location>
    <ligand>
        <name>sn-glycerol 1-phosphate</name>
        <dbReference type="ChEBI" id="CHEBI:57685"/>
    </ligand>
</feature>
<dbReference type="SUPFAM" id="SSF51395">
    <property type="entry name" value="FMN-linked oxidoreductases"/>
    <property type="match status" value="1"/>
</dbReference>
<name>A0A1M6CMX1_9FLAO</name>
<organism evidence="10 11">
    <name type="scientific">Mesonia phycicola</name>
    <dbReference type="NCBI Taxonomy" id="579105"/>
    <lineage>
        <taxon>Bacteria</taxon>
        <taxon>Pseudomonadati</taxon>
        <taxon>Bacteroidota</taxon>
        <taxon>Flavobacteriia</taxon>
        <taxon>Flavobacteriales</taxon>
        <taxon>Flavobacteriaceae</taxon>
        <taxon>Mesonia</taxon>
    </lineage>
</organism>
<protein>
    <recommendedName>
        <fullName evidence="9">Geranylgeranylglyceryl phosphate synthase</fullName>
        <shortName evidence="9">GGGP synthase</shortName>
        <shortName evidence="9">GGGPS</shortName>
        <ecNumber evidence="9">2.5.1.41</ecNumber>
    </recommendedName>
    <alternativeName>
        <fullName evidence="9">(S)-3-O-geranylgeranylglyceryl phosphate synthase</fullName>
    </alternativeName>
    <alternativeName>
        <fullName evidence="9">Phosphoglycerol geranylgeranyltransferase</fullName>
    </alternativeName>
</protein>
<comment type="cofactor">
    <cofactor evidence="9">
        <name>Mg(2+)</name>
        <dbReference type="ChEBI" id="CHEBI:18420"/>
    </cofactor>
</comment>
<comment type="similarity">
    <text evidence="9">Belongs to the GGGP/HepGP synthase family. Group II subfamily.</text>
</comment>
<keyword evidence="11" id="KW-1185">Reference proteome</keyword>
<proteinExistence type="inferred from homology"/>
<dbReference type="OrthoDB" id="9807235at2"/>
<dbReference type="Proteomes" id="UP000184225">
    <property type="component" value="Unassembled WGS sequence"/>
</dbReference>
<dbReference type="GO" id="GO:0000107">
    <property type="term" value="F:imidazoleglycerol-phosphate synthase activity"/>
    <property type="evidence" value="ECO:0007669"/>
    <property type="project" value="TreeGrafter"/>
</dbReference>
<dbReference type="STRING" id="579105.SAMN04488096_10365"/>
<sequence>MKRKTNLLQHIKTSTKLLAILIDPDKVNFSEIDVLISKLPKNTSHLLVGGSTVKENLTEQLVNLLKKNTTLPIIIFPGDFTQITNKADALLFLSLLSGRNPEFLIEQQVKSIEILKTTSLEIIPTAYLLIDGGKETSVQRVSKTLPISQNNIQEIVNTALAGEYSGKQLLYLEAGSGAKNRVSPKIISAVKKEVSIPIIVGGGIRSKKAIDEAYQAGATMVVIGTAFENNPSFLNTSSEEIIAIK</sequence>
<comment type="catalytic activity">
    <reaction evidence="8 9">
        <text>sn-glycerol 1-phosphate + (2E,6E,10E)-geranylgeranyl diphosphate = sn-3-O-(geranylgeranyl)glycerol 1-phosphate + diphosphate</text>
        <dbReference type="Rhea" id="RHEA:23404"/>
        <dbReference type="ChEBI" id="CHEBI:33019"/>
        <dbReference type="ChEBI" id="CHEBI:57677"/>
        <dbReference type="ChEBI" id="CHEBI:57685"/>
        <dbReference type="ChEBI" id="CHEBI:58756"/>
        <dbReference type="EC" id="2.5.1.41"/>
    </reaction>
</comment>
<dbReference type="NCBIfam" id="TIGR01768">
    <property type="entry name" value="GGGP-family"/>
    <property type="match status" value="1"/>
</dbReference>
<keyword evidence="2 9" id="KW-0808">Transferase</keyword>
<evidence type="ECO:0000256" key="2">
    <source>
        <dbReference type="ARBA" id="ARBA00022679"/>
    </source>
</evidence>
<evidence type="ECO:0000256" key="8">
    <source>
        <dbReference type="ARBA" id="ARBA00047288"/>
    </source>
</evidence>
<dbReference type="EC" id="2.5.1.41" evidence="9"/>
<evidence type="ECO:0000256" key="3">
    <source>
        <dbReference type="ARBA" id="ARBA00022723"/>
    </source>
</evidence>
<dbReference type="InterPro" id="IPR038597">
    <property type="entry name" value="GGGP/HepGP_synthase_sf"/>
</dbReference>
<dbReference type="PANTHER" id="PTHR21235">
    <property type="entry name" value="IMIDAZOLE GLYCEROL PHOSPHATE SYNTHASE SUBUNIT HISF/H IGP SYNTHASE SUBUNIT HISF/H"/>
    <property type="match status" value="1"/>
</dbReference>